<evidence type="ECO:0000256" key="1">
    <source>
        <dbReference type="SAM" id="SignalP"/>
    </source>
</evidence>
<protein>
    <recommendedName>
        <fullName evidence="4">Lactonase, 7-bladed beta-propeller</fullName>
    </recommendedName>
</protein>
<feature type="signal peptide" evidence="1">
    <location>
        <begin position="1"/>
        <end position="25"/>
    </location>
</feature>
<evidence type="ECO:0000313" key="3">
    <source>
        <dbReference type="Proteomes" id="UP000325286"/>
    </source>
</evidence>
<gene>
    <name evidence="2" type="ORF">UC8_03970</name>
</gene>
<accession>A0A5B9QLH0</accession>
<organism evidence="2 3">
    <name type="scientific">Roseimaritima ulvae</name>
    <dbReference type="NCBI Taxonomy" id="980254"/>
    <lineage>
        <taxon>Bacteria</taxon>
        <taxon>Pseudomonadati</taxon>
        <taxon>Planctomycetota</taxon>
        <taxon>Planctomycetia</taxon>
        <taxon>Pirellulales</taxon>
        <taxon>Pirellulaceae</taxon>
        <taxon>Roseimaritima</taxon>
    </lineage>
</organism>
<proteinExistence type="predicted"/>
<dbReference type="AlphaFoldDB" id="A0A5B9QLH0"/>
<dbReference type="OrthoDB" id="237405at2"/>
<sequence length="363" mass="39065" precursor="true">MNGCRLLCASLLSVVGLLCVNLAQANDDGLEVGSIELASAGPLTFTPRGVLMVGDPKAATVYAVDSEESSTDAAVAYDIADLGAMLQDTLSSKQVEVVDLAVHPKTKSVYCSVTADGEPALVRITAGQCQPINLDKVRHSKIMLPNPPEDKLVGQGRRQRNPRMESITDLAFTGSRLYVSGLAADDSPSTVLEFEFPFHERSRAFRTEIFHAAHGRVEDSSAIRSFIPINIGGEPSLLAGFTCTPLVQFPVQATEKPQKLRGKTIAELGNRNRPLDMVLYEKSGTQYLLIANSARGVMKLSTDAIEQQEGLTEPVKGGASAGLEYDTIKSLEGVKQLDKLDDSRAVVLIDANDRLQLKSIELP</sequence>
<keyword evidence="1" id="KW-0732">Signal</keyword>
<evidence type="ECO:0008006" key="4">
    <source>
        <dbReference type="Google" id="ProtNLM"/>
    </source>
</evidence>
<dbReference type="KEGG" id="rul:UC8_03970"/>
<dbReference type="Proteomes" id="UP000325286">
    <property type="component" value="Chromosome"/>
</dbReference>
<reference evidence="2 3" key="1">
    <citation type="submission" date="2019-08" db="EMBL/GenBank/DDBJ databases">
        <title>Deep-cultivation of Planctomycetes and their phenomic and genomic characterization uncovers novel biology.</title>
        <authorList>
            <person name="Wiegand S."/>
            <person name="Jogler M."/>
            <person name="Boedeker C."/>
            <person name="Pinto D."/>
            <person name="Vollmers J."/>
            <person name="Rivas-Marin E."/>
            <person name="Kohn T."/>
            <person name="Peeters S.H."/>
            <person name="Heuer A."/>
            <person name="Rast P."/>
            <person name="Oberbeckmann S."/>
            <person name="Bunk B."/>
            <person name="Jeske O."/>
            <person name="Meyerdierks A."/>
            <person name="Storesund J.E."/>
            <person name="Kallscheuer N."/>
            <person name="Luecker S."/>
            <person name="Lage O.M."/>
            <person name="Pohl T."/>
            <person name="Merkel B.J."/>
            <person name="Hornburger P."/>
            <person name="Mueller R.-W."/>
            <person name="Bruemmer F."/>
            <person name="Labrenz M."/>
            <person name="Spormann A.M."/>
            <person name="Op den Camp H."/>
            <person name="Overmann J."/>
            <person name="Amann R."/>
            <person name="Jetten M.S.M."/>
            <person name="Mascher T."/>
            <person name="Medema M.H."/>
            <person name="Devos D.P."/>
            <person name="Kaster A.-K."/>
            <person name="Ovreas L."/>
            <person name="Rohde M."/>
            <person name="Galperin M.Y."/>
            <person name="Jogler C."/>
        </authorList>
    </citation>
    <scope>NUCLEOTIDE SEQUENCE [LARGE SCALE GENOMIC DNA]</scope>
    <source>
        <strain evidence="2 3">UC8</strain>
    </source>
</reference>
<evidence type="ECO:0000313" key="2">
    <source>
        <dbReference type="EMBL" id="QEG38440.1"/>
    </source>
</evidence>
<feature type="chain" id="PRO_5022861771" description="Lactonase, 7-bladed beta-propeller" evidence="1">
    <location>
        <begin position="26"/>
        <end position="363"/>
    </location>
</feature>
<keyword evidence="3" id="KW-1185">Reference proteome</keyword>
<dbReference type="EMBL" id="CP042914">
    <property type="protein sequence ID" value="QEG38440.1"/>
    <property type="molecule type" value="Genomic_DNA"/>
</dbReference>
<name>A0A5B9QLH0_9BACT</name>
<dbReference type="RefSeq" id="WP_068137281.1">
    <property type="nucleotide sequence ID" value="NZ_CP042914.1"/>
</dbReference>